<evidence type="ECO:0000313" key="2">
    <source>
        <dbReference type="EMBL" id="GAA3587464.1"/>
    </source>
</evidence>
<organism evidence="2 3">
    <name type="scientific">Kribbella ginsengisoli</name>
    <dbReference type="NCBI Taxonomy" id="363865"/>
    <lineage>
        <taxon>Bacteria</taxon>
        <taxon>Bacillati</taxon>
        <taxon>Actinomycetota</taxon>
        <taxon>Actinomycetes</taxon>
        <taxon>Propionibacteriales</taxon>
        <taxon>Kribbellaceae</taxon>
        <taxon>Kribbella</taxon>
    </lineage>
</organism>
<keyword evidence="1" id="KW-0472">Membrane</keyword>
<evidence type="ECO:0000256" key="1">
    <source>
        <dbReference type="SAM" id="Phobius"/>
    </source>
</evidence>
<protein>
    <recommendedName>
        <fullName evidence="4">Exo-alpha-sialidase</fullName>
    </recommendedName>
</protein>
<sequence length="390" mass="42171">MSELKELSWEIQEDVQPLPFEQLERRGRRRRRRNQTLAGTGVAAAVTIAVLAALLPLRNVTGTEKPPVATQTVPIAVDKAAESLVGGHAKLSETVFASPTRWVASWDGSGEKQRYAAVLSRDGVRTTTPVRDMWFSALRIGGDPAAVSGPKGTGDKFDPSWAQTLLVRLTADGKVEKKLHWAAPTTTFGKNEVLTYDVIHDHVPLILDPDAGTLRRLVIDGTEYLSSPVQDGTGRWWLVGGKYEGTSYIFWTDDGGRTWGKTVMDPKSQAGDIHVSADGNTAVAYSTGGGAGSLLRVSTDRGATWTTVGPRERTWARGPVALNGGRVLLLEGELVLLGGGRLGTAPPKDSYELRGDDNLLYVTISRPDGTQQSIATSTDLGKTWKEFEPR</sequence>
<dbReference type="Proteomes" id="UP001501222">
    <property type="component" value="Unassembled WGS sequence"/>
</dbReference>
<keyword evidence="1" id="KW-1133">Transmembrane helix</keyword>
<dbReference type="EMBL" id="BAABAA010000013">
    <property type="protein sequence ID" value="GAA3587464.1"/>
    <property type="molecule type" value="Genomic_DNA"/>
</dbReference>
<dbReference type="SUPFAM" id="SSF50939">
    <property type="entry name" value="Sialidases"/>
    <property type="match status" value="1"/>
</dbReference>
<accession>A0ABP6YQE6</accession>
<keyword evidence="3" id="KW-1185">Reference proteome</keyword>
<dbReference type="RefSeq" id="WP_344847622.1">
    <property type="nucleotide sequence ID" value="NZ_BAABAA010000013.1"/>
</dbReference>
<dbReference type="CDD" id="cd15482">
    <property type="entry name" value="Sialidase_non-viral"/>
    <property type="match status" value="1"/>
</dbReference>
<keyword evidence="1" id="KW-0812">Transmembrane</keyword>
<dbReference type="InterPro" id="IPR015943">
    <property type="entry name" value="WD40/YVTN_repeat-like_dom_sf"/>
</dbReference>
<reference evidence="3" key="1">
    <citation type="journal article" date="2019" name="Int. J. Syst. Evol. Microbiol.">
        <title>The Global Catalogue of Microorganisms (GCM) 10K type strain sequencing project: providing services to taxonomists for standard genome sequencing and annotation.</title>
        <authorList>
            <consortium name="The Broad Institute Genomics Platform"/>
            <consortium name="The Broad Institute Genome Sequencing Center for Infectious Disease"/>
            <person name="Wu L."/>
            <person name="Ma J."/>
        </authorList>
    </citation>
    <scope>NUCLEOTIDE SEQUENCE [LARGE SCALE GENOMIC DNA]</scope>
    <source>
        <strain evidence="3">JCM 16928</strain>
    </source>
</reference>
<gene>
    <name evidence="2" type="ORF">GCM10022235_67930</name>
</gene>
<evidence type="ECO:0000313" key="3">
    <source>
        <dbReference type="Proteomes" id="UP001501222"/>
    </source>
</evidence>
<dbReference type="Gene3D" id="2.130.10.10">
    <property type="entry name" value="YVTN repeat-like/Quinoprotein amine dehydrogenase"/>
    <property type="match status" value="1"/>
</dbReference>
<proteinExistence type="predicted"/>
<name>A0ABP6YQE6_9ACTN</name>
<evidence type="ECO:0008006" key="4">
    <source>
        <dbReference type="Google" id="ProtNLM"/>
    </source>
</evidence>
<dbReference type="InterPro" id="IPR036278">
    <property type="entry name" value="Sialidase_sf"/>
</dbReference>
<feature type="transmembrane region" description="Helical" evidence="1">
    <location>
        <begin position="36"/>
        <end position="57"/>
    </location>
</feature>
<comment type="caution">
    <text evidence="2">The sequence shown here is derived from an EMBL/GenBank/DDBJ whole genome shotgun (WGS) entry which is preliminary data.</text>
</comment>